<evidence type="ECO:0000313" key="3">
    <source>
        <dbReference type="Proteomes" id="UP000533598"/>
    </source>
</evidence>
<name>A0A7W7C9C7_9PSEU</name>
<gene>
    <name evidence="2" type="ORF">HNR67_003048</name>
</gene>
<dbReference type="InterPro" id="IPR047794">
    <property type="entry name" value="C45_proenzyme-like"/>
</dbReference>
<dbReference type="NCBIfam" id="NF040521">
    <property type="entry name" value="C45_proenzyme"/>
    <property type="match status" value="1"/>
</dbReference>
<dbReference type="Pfam" id="PF03417">
    <property type="entry name" value="AAT"/>
    <property type="match status" value="1"/>
</dbReference>
<sequence>MSVAVTVAELDGLRWAGLRGPRLEVFRALGEQFRAEITEAVHTLPEWPALAAYARTDQGLVRLSRLSALTSTRHPQEYAELRAMAAGANLPEQTLLLVNLRGDLPPPSTTAGCSDLAWPGRALAHNEDGGSALIGRLLLLTLHCDDDVPVTALWYPGMLPSNAFTLTGHGLVFGLDHLPVAEPAIAPGRHFVARALHRARDLDEAIRLLTELPSAGGFAYNLAELSTGRVAHVEAVGGASAVQIAGDEPLWHTNHLRHLTLPELVTLSSRERAKVLDSLDPPAEPGIDWFLDVLTSAHPRGVCRPPGTDDSATLCTCVVDLAAAELTVVPRGGKRFTWSVADALAGPPAGSAPRG</sequence>
<evidence type="ECO:0000313" key="2">
    <source>
        <dbReference type="EMBL" id="MBB4676930.1"/>
    </source>
</evidence>
<dbReference type="PANTHER" id="PTHR34180:SF1">
    <property type="entry name" value="BETA-ALANYL-DOPAMINE_CARCININE HYDROLASE"/>
    <property type="match status" value="1"/>
</dbReference>
<dbReference type="RefSeq" id="WP_185002743.1">
    <property type="nucleotide sequence ID" value="NZ_BAAAUI010000091.1"/>
</dbReference>
<dbReference type="PANTHER" id="PTHR34180">
    <property type="entry name" value="PEPTIDASE C45"/>
    <property type="match status" value="1"/>
</dbReference>
<reference evidence="2 3" key="1">
    <citation type="submission" date="2020-08" db="EMBL/GenBank/DDBJ databases">
        <title>Sequencing the genomes of 1000 actinobacteria strains.</title>
        <authorList>
            <person name="Klenk H.-P."/>
        </authorList>
    </citation>
    <scope>NUCLEOTIDE SEQUENCE [LARGE SCALE GENOMIC DNA]</scope>
    <source>
        <strain evidence="2 3">DSM 44230</strain>
    </source>
</reference>
<dbReference type="Gene3D" id="3.60.60.10">
    <property type="entry name" value="Penicillin V Acylase, Chain A"/>
    <property type="match status" value="1"/>
</dbReference>
<comment type="caution">
    <text evidence="2">The sequence shown here is derived from an EMBL/GenBank/DDBJ whole genome shotgun (WGS) entry which is preliminary data.</text>
</comment>
<keyword evidence="3" id="KW-1185">Reference proteome</keyword>
<organism evidence="2 3">
    <name type="scientific">Crossiella cryophila</name>
    <dbReference type="NCBI Taxonomy" id="43355"/>
    <lineage>
        <taxon>Bacteria</taxon>
        <taxon>Bacillati</taxon>
        <taxon>Actinomycetota</taxon>
        <taxon>Actinomycetes</taxon>
        <taxon>Pseudonocardiales</taxon>
        <taxon>Pseudonocardiaceae</taxon>
        <taxon>Crossiella</taxon>
    </lineage>
</organism>
<dbReference type="EMBL" id="JACHMH010000001">
    <property type="protein sequence ID" value="MBB4676930.1"/>
    <property type="molecule type" value="Genomic_DNA"/>
</dbReference>
<dbReference type="InterPro" id="IPR005079">
    <property type="entry name" value="Peptidase_C45_hydrolase"/>
</dbReference>
<protein>
    <recommendedName>
        <fullName evidence="1">Peptidase C45 hydrolase domain-containing protein</fullName>
    </recommendedName>
</protein>
<dbReference type="InterPro" id="IPR047801">
    <property type="entry name" value="Peptidase_C45"/>
</dbReference>
<proteinExistence type="predicted"/>
<evidence type="ECO:0000259" key="1">
    <source>
        <dbReference type="Pfam" id="PF03417"/>
    </source>
</evidence>
<dbReference type="Proteomes" id="UP000533598">
    <property type="component" value="Unassembled WGS sequence"/>
</dbReference>
<dbReference type="AlphaFoldDB" id="A0A7W7C9C7"/>
<accession>A0A7W7C9C7</accession>
<feature type="domain" description="Peptidase C45 hydrolase" evidence="1">
    <location>
        <begin position="121"/>
        <end position="328"/>
    </location>
</feature>